<comment type="caution">
    <text evidence="16">The sequence shown here is derived from an EMBL/GenBank/DDBJ whole genome shotgun (WGS) entry which is preliminary data.</text>
</comment>
<dbReference type="PANTHER" id="PTHR11226">
    <property type="entry name" value="UDP-GLUCOSE GLYCOPROTEIN:GLUCOSYLTRANSFERASE"/>
    <property type="match status" value="1"/>
</dbReference>
<evidence type="ECO:0000259" key="13">
    <source>
        <dbReference type="Pfam" id="PF18402"/>
    </source>
</evidence>
<evidence type="ECO:0000256" key="10">
    <source>
        <dbReference type="SAM" id="SignalP"/>
    </source>
</evidence>
<dbReference type="GO" id="GO:0051082">
    <property type="term" value="F:unfolded protein binding"/>
    <property type="evidence" value="ECO:0007669"/>
    <property type="project" value="TreeGrafter"/>
</dbReference>
<dbReference type="Pfam" id="PF18403">
    <property type="entry name" value="Thioredoxin_15"/>
    <property type="match status" value="1"/>
</dbReference>
<feature type="domain" description="UDP-glucose:glycoprotein glucosyltransferase thioredoxin-like" evidence="14">
    <location>
        <begin position="671"/>
        <end position="867"/>
    </location>
</feature>
<reference evidence="16" key="2">
    <citation type="submission" date="2023-05" db="EMBL/GenBank/DDBJ databases">
        <authorList>
            <consortium name="Lawrence Berkeley National Laboratory"/>
            <person name="Steindorff A."/>
            <person name="Hensen N."/>
            <person name="Bonometti L."/>
            <person name="Westerberg I."/>
            <person name="Brannstrom I.O."/>
            <person name="Guillou S."/>
            <person name="Cros-Aarteil S."/>
            <person name="Calhoun S."/>
            <person name="Haridas S."/>
            <person name="Kuo A."/>
            <person name="Mondo S."/>
            <person name="Pangilinan J."/>
            <person name="Riley R."/>
            <person name="Labutti K."/>
            <person name="Andreopoulos B."/>
            <person name="Lipzen A."/>
            <person name="Chen C."/>
            <person name="Yanf M."/>
            <person name="Daum C."/>
            <person name="Ng V."/>
            <person name="Clum A."/>
            <person name="Ohm R."/>
            <person name="Martin F."/>
            <person name="Silar P."/>
            <person name="Natvig D."/>
            <person name="Lalanne C."/>
            <person name="Gautier V."/>
            <person name="Ament-Velasquez S.L."/>
            <person name="Kruys A."/>
            <person name="Hutchinson M.I."/>
            <person name="Powell A.J."/>
            <person name="Barry K."/>
            <person name="Miller A.N."/>
            <person name="Grigoriev I.V."/>
            <person name="Debuchy R."/>
            <person name="Gladieux P."/>
            <person name="Thoren M.H."/>
            <person name="Johannesson H."/>
        </authorList>
    </citation>
    <scope>NUCLEOTIDE SEQUENCE</scope>
    <source>
        <strain evidence="16">CBS 103.79</strain>
    </source>
</reference>
<dbReference type="InterPro" id="IPR040525">
    <property type="entry name" value="UGGT_TRXL_4"/>
</dbReference>
<feature type="region of interest" description="Disordered" evidence="9">
    <location>
        <begin position="1474"/>
        <end position="1509"/>
    </location>
</feature>
<feature type="domain" description="UGGT thioredoxin-like" evidence="11">
    <location>
        <begin position="41"/>
        <end position="222"/>
    </location>
</feature>
<keyword evidence="5" id="KW-0808">Transferase</keyword>
<comment type="similarity">
    <text evidence="4">Belongs to the glycosyltransferase 8 family.</text>
</comment>
<feature type="domain" description="Glucosyltransferase 24 catalytic" evidence="15">
    <location>
        <begin position="1200"/>
        <end position="1466"/>
    </location>
</feature>
<evidence type="ECO:0000256" key="3">
    <source>
        <dbReference type="ARBA" id="ARBA00004922"/>
    </source>
</evidence>
<evidence type="ECO:0000256" key="6">
    <source>
        <dbReference type="ARBA" id="ARBA00022729"/>
    </source>
</evidence>
<evidence type="ECO:0000313" key="17">
    <source>
        <dbReference type="Proteomes" id="UP001303889"/>
    </source>
</evidence>
<evidence type="ECO:0000256" key="5">
    <source>
        <dbReference type="ARBA" id="ARBA00022679"/>
    </source>
</evidence>
<dbReference type="Pfam" id="PF18401">
    <property type="entry name" value="Thioredoxin_13"/>
    <property type="match status" value="1"/>
</dbReference>
<dbReference type="EMBL" id="MU855466">
    <property type="protein sequence ID" value="KAK3903155.1"/>
    <property type="molecule type" value="Genomic_DNA"/>
</dbReference>
<dbReference type="InterPro" id="IPR040694">
    <property type="entry name" value="UGGT_TRXL_2"/>
</dbReference>
<dbReference type="InterPro" id="IPR040497">
    <property type="entry name" value="Glyco_transf_24"/>
</dbReference>
<reference evidence="16" key="1">
    <citation type="journal article" date="2023" name="Mol. Phylogenet. Evol.">
        <title>Genome-scale phylogeny and comparative genomics of the fungal order Sordariales.</title>
        <authorList>
            <person name="Hensen N."/>
            <person name="Bonometti L."/>
            <person name="Westerberg I."/>
            <person name="Brannstrom I.O."/>
            <person name="Guillou S."/>
            <person name="Cros-Aarteil S."/>
            <person name="Calhoun S."/>
            <person name="Haridas S."/>
            <person name="Kuo A."/>
            <person name="Mondo S."/>
            <person name="Pangilinan J."/>
            <person name="Riley R."/>
            <person name="LaButti K."/>
            <person name="Andreopoulos B."/>
            <person name="Lipzen A."/>
            <person name="Chen C."/>
            <person name="Yan M."/>
            <person name="Daum C."/>
            <person name="Ng V."/>
            <person name="Clum A."/>
            <person name="Steindorff A."/>
            <person name="Ohm R.A."/>
            <person name="Martin F."/>
            <person name="Silar P."/>
            <person name="Natvig D.O."/>
            <person name="Lalanne C."/>
            <person name="Gautier V."/>
            <person name="Ament-Velasquez S.L."/>
            <person name="Kruys A."/>
            <person name="Hutchinson M.I."/>
            <person name="Powell A.J."/>
            <person name="Barry K."/>
            <person name="Miller A.N."/>
            <person name="Grigoriev I.V."/>
            <person name="Debuchy R."/>
            <person name="Gladieux P."/>
            <person name="Hiltunen Thoren M."/>
            <person name="Johannesson H."/>
        </authorList>
    </citation>
    <scope>NUCLEOTIDE SEQUENCE</scope>
    <source>
        <strain evidence="16">CBS 103.79</strain>
    </source>
</reference>
<organism evidence="16 17">
    <name type="scientific">Staphylotrichum tortipilum</name>
    <dbReference type="NCBI Taxonomy" id="2831512"/>
    <lineage>
        <taxon>Eukaryota</taxon>
        <taxon>Fungi</taxon>
        <taxon>Dikarya</taxon>
        <taxon>Ascomycota</taxon>
        <taxon>Pezizomycotina</taxon>
        <taxon>Sordariomycetes</taxon>
        <taxon>Sordariomycetidae</taxon>
        <taxon>Sordariales</taxon>
        <taxon>Chaetomiaceae</taxon>
        <taxon>Staphylotrichum</taxon>
    </lineage>
</organism>
<evidence type="ECO:0000256" key="8">
    <source>
        <dbReference type="ARBA" id="ARBA00023180"/>
    </source>
</evidence>
<evidence type="ECO:0000256" key="2">
    <source>
        <dbReference type="ARBA" id="ARBA00004319"/>
    </source>
</evidence>
<keyword evidence="17" id="KW-1185">Reference proteome</keyword>
<evidence type="ECO:0000256" key="9">
    <source>
        <dbReference type="SAM" id="MobiDB-lite"/>
    </source>
</evidence>
<comment type="subcellular location">
    <subcellularLocation>
        <location evidence="2">Endoplasmic reticulum lumen</location>
    </subcellularLocation>
</comment>
<dbReference type="Gene3D" id="3.90.550.10">
    <property type="entry name" value="Spore Coat Polysaccharide Biosynthesis Protein SpsA, Chain A"/>
    <property type="match status" value="1"/>
</dbReference>
<gene>
    <name evidence="16" type="ORF">C8A05DRAFT_33123</name>
</gene>
<keyword evidence="8" id="KW-0325">Glycoprotein</keyword>
<dbReference type="Proteomes" id="UP001303889">
    <property type="component" value="Unassembled WGS sequence"/>
</dbReference>
<dbReference type="PANTHER" id="PTHR11226:SF0">
    <property type="entry name" value="UDP-GLUCOSE:GLYCOPROTEIN GLUCOSYLTRANSFERASE"/>
    <property type="match status" value="1"/>
</dbReference>
<dbReference type="Pfam" id="PF18400">
    <property type="entry name" value="Thioredoxin_12"/>
    <property type="match status" value="1"/>
</dbReference>
<protein>
    <submittedName>
        <fullName evidence="16">UDP-glucose:glycoprotein glucosyltransferase</fullName>
    </submittedName>
</protein>
<dbReference type="FunFam" id="3.90.550.10:FF:000065">
    <property type="entry name" value="UDP-glucose:glycoprotein glucosyltransferase, putative"/>
    <property type="match status" value="1"/>
</dbReference>
<evidence type="ECO:0000313" key="16">
    <source>
        <dbReference type="EMBL" id="KAK3903155.1"/>
    </source>
</evidence>
<dbReference type="InterPro" id="IPR040692">
    <property type="entry name" value="UGGT_TRXL_3"/>
</dbReference>
<dbReference type="GO" id="GO:0036503">
    <property type="term" value="P:ERAD pathway"/>
    <property type="evidence" value="ECO:0007669"/>
    <property type="project" value="TreeGrafter"/>
</dbReference>
<feature type="domain" description="UGGT thioredoxin-like" evidence="13">
    <location>
        <begin position="416"/>
        <end position="659"/>
    </location>
</feature>
<evidence type="ECO:0000259" key="15">
    <source>
        <dbReference type="Pfam" id="PF18404"/>
    </source>
</evidence>
<dbReference type="Pfam" id="PF18404">
    <property type="entry name" value="Glyco_transf_24"/>
    <property type="match status" value="1"/>
</dbReference>
<accession>A0AAN6RU64</accession>
<dbReference type="SUPFAM" id="SSF53448">
    <property type="entry name" value="Nucleotide-diphospho-sugar transferases"/>
    <property type="match status" value="1"/>
</dbReference>
<evidence type="ECO:0000259" key="11">
    <source>
        <dbReference type="Pfam" id="PF18400"/>
    </source>
</evidence>
<feature type="domain" description="UGGT thioredoxin-like" evidence="12">
    <location>
        <begin position="277"/>
        <end position="407"/>
    </location>
</feature>
<dbReference type="GO" id="GO:0005788">
    <property type="term" value="C:endoplasmic reticulum lumen"/>
    <property type="evidence" value="ECO:0007669"/>
    <property type="project" value="UniProtKB-SubCell"/>
</dbReference>
<dbReference type="GO" id="GO:0003980">
    <property type="term" value="F:UDP-glucose:glycoprotein glucosyltransferase activity"/>
    <property type="evidence" value="ECO:0007669"/>
    <property type="project" value="InterPro"/>
</dbReference>
<dbReference type="InterPro" id="IPR040693">
    <property type="entry name" value="UGGT_TRXL_1"/>
</dbReference>
<dbReference type="Pfam" id="PF06427">
    <property type="entry name" value="UDP-g_GGTase"/>
    <property type="match status" value="1"/>
</dbReference>
<dbReference type="InterPro" id="IPR009448">
    <property type="entry name" value="UDP-g_GGtrans"/>
</dbReference>
<evidence type="ECO:0000256" key="1">
    <source>
        <dbReference type="ARBA" id="ARBA00001913"/>
    </source>
</evidence>
<dbReference type="CDD" id="cd06432">
    <property type="entry name" value="GT8_HUGT1_C_like"/>
    <property type="match status" value="1"/>
</dbReference>
<evidence type="ECO:0000259" key="14">
    <source>
        <dbReference type="Pfam" id="PF18403"/>
    </source>
</evidence>
<proteinExistence type="inferred from homology"/>
<dbReference type="InterPro" id="IPR029044">
    <property type="entry name" value="Nucleotide-diphossugar_trans"/>
</dbReference>
<comment type="pathway">
    <text evidence="3">Protein modification; protein glycosylation.</text>
</comment>
<comment type="cofactor">
    <cofactor evidence="1">
        <name>Ca(2+)</name>
        <dbReference type="ChEBI" id="CHEBI:29108"/>
    </cofactor>
</comment>
<evidence type="ECO:0000259" key="12">
    <source>
        <dbReference type="Pfam" id="PF18401"/>
    </source>
</evidence>
<evidence type="ECO:0000256" key="4">
    <source>
        <dbReference type="ARBA" id="ARBA00006351"/>
    </source>
</evidence>
<dbReference type="GO" id="GO:0018279">
    <property type="term" value="P:protein N-linked glycosylation via asparagine"/>
    <property type="evidence" value="ECO:0007669"/>
    <property type="project" value="TreeGrafter"/>
</dbReference>
<keyword evidence="7" id="KW-0256">Endoplasmic reticulum</keyword>
<keyword evidence="6 10" id="KW-0732">Signal</keyword>
<dbReference type="Pfam" id="PF18402">
    <property type="entry name" value="Thioredoxin_14"/>
    <property type="match status" value="1"/>
</dbReference>
<feature type="signal peptide" evidence="10">
    <location>
        <begin position="1"/>
        <end position="27"/>
    </location>
</feature>
<evidence type="ECO:0000256" key="7">
    <source>
        <dbReference type="ARBA" id="ARBA00022824"/>
    </source>
</evidence>
<feature type="chain" id="PRO_5043013893" evidence="10">
    <location>
        <begin position="28"/>
        <end position="1509"/>
    </location>
</feature>
<sequence length="1509" mass="168831">MIRLSQLPWGFAALLAATWLPSPYVAASPSVNVALKAAFPSPPYLVELLETAASENAAAYFTLLDRIAAGHFAEAKTDKALYEKFVEVLRDDGHMDAEALSTFKLALSMRTAAPRVEAHYQYYTTAVEPTLSGSQDDCTQWFLVGGKQHCSPGLDLAAEAQAQHSTPERTLPFDRRFGAGPRELVLYADITSKSFGAFHEAATKLARSGEATYRVRYKRSPAHPDEALAVNGYGVELTLKRTDYIVIDDRDTGAAKNPEDEVQKPIVASEVVLDEQEITDIKPLEKSELAPLGMKAASFIMQSESPFDTLLKLTQDFPKYSTSLGAHNVSANFKAEHDANRMVLVPEGMNVLWMNGVQLIERQIQPFGLVDLLKRERRLINGVLDLGLTGQQAISLLGHSEVGQAKSGGEEEQRRFDWRDEIEEGQVLVWLNNLEKDKRYSSFSPSIWSLVQSFGQGLPQIKKDIFNLVVPLDFTNPDDLKVLTTQLLVFMKRLVPIRFGLVPLTRTGEAIEQAKVVYYLLETYGLGAATSYLEKSLEAKKTAKPDEGIFNEAIKDRALREEATALPFKDVFTSEKLEKQVHLAKHWVERLRADGETPLIFFNGFAIPRDENWLRAMNQKLGADLQSIQQAAYFGQVNDETWIPGRFLEKAITRRNTLIFPEDAKELRVLNVNKIYTEHAAVFDNVPVIDADQASTKEDWAALTVVADLDSLDGQKLLFYAIQFRQAHPGVRMDIVHNPKEATNSPSELNQRLKTRASDILAAGRLVDLETILESSKTTADPAYDAAFLGFLSDASVMAGSNALILNGRLIGPIVSGEDFRKEDFEQLLESEQASRILPVYKAIEDLGLGDKVSGPLAAAKLTSVTALSGISDLPQGIFDSAASVRTTRYEAMNATHTAFEVGDASKATIFFVAVINPASEVGQKWAAVLKVLSELEGVHLQVFLNPVSELGELPVKRFYRYVLESSPSFDESGKVKALSANFASVPRDTLLVAGMDVPPAWLVTSKVSVDDLDNLRIKDIKAKRGTEHIEAVYELENILIEGHSREIPSGQPPRGVQLVLATENDSHFADTIVMANIGFFQFKANPGVYSIRLKEGRSSDIFTMESVGARGWAGVPGDETAEIALMDFQGTTLYPRLKRKPGMEQEDVLEESDVEALASSGGAAMDFVAKGLKFAEGILGRTKPTAPTKSLSDTTHAEINIFSVASGHLYERMLNIMMVSVMRHTNHTVKFWFIEQFLSPSFKDFIPHLAAAYNFKYEMVTYKWPHWLRQQKEKQREIWGYKILFLDVLFPLSLDKVIFVDADQIVRTDMHDLVVHPLDGAPYAFTPMCDSRTEMEGFRFWKTGYWSTYLKGLPYHISALYLVDLRRFRELAAGDRLRQQYHALSADPNSLANLDQDLPNHMQFQIPIASLPQEWLWCETWCSDETLKDAKTIDLCNNPQTKEPKLDRARRQVPEWTEYDEEIAALARRVREREGKLEEKVEEEKVERNTKSRRFEEGEAKETGKDEL</sequence>
<name>A0AAN6RU64_9PEZI</name>